<dbReference type="Gene3D" id="3.20.20.300">
    <property type="entry name" value="Glycoside hydrolase, family 3, N-terminal domain"/>
    <property type="match status" value="1"/>
</dbReference>
<evidence type="ECO:0000256" key="2">
    <source>
        <dbReference type="SAM" id="SignalP"/>
    </source>
</evidence>
<dbReference type="EnsemblMetazoa" id="Aqu2.1.01841_001">
    <property type="protein sequence ID" value="Aqu2.1.01841_001"/>
    <property type="gene ID" value="Aqu2.1.01841"/>
</dbReference>
<keyword evidence="1" id="KW-0378">Hydrolase</keyword>
<feature type="signal peptide" evidence="2">
    <location>
        <begin position="1"/>
        <end position="22"/>
    </location>
</feature>
<dbReference type="GO" id="GO:0009044">
    <property type="term" value="F:xylan 1,4-beta-xylosidase activity"/>
    <property type="evidence" value="ECO:0007669"/>
    <property type="project" value="InterPro"/>
</dbReference>
<dbReference type="GO" id="GO:0045493">
    <property type="term" value="P:xylan catabolic process"/>
    <property type="evidence" value="ECO:0007669"/>
    <property type="project" value="InterPro"/>
</dbReference>
<reference evidence="3" key="1">
    <citation type="submission" date="2017-05" db="UniProtKB">
        <authorList>
            <consortium name="EnsemblMetazoa"/>
        </authorList>
    </citation>
    <scope>IDENTIFICATION</scope>
</reference>
<feature type="chain" id="PRO_5010879085" evidence="2">
    <location>
        <begin position="23"/>
        <end position="100"/>
    </location>
</feature>
<dbReference type="InterPro" id="IPR036962">
    <property type="entry name" value="Glyco_hydro_3_N_sf"/>
</dbReference>
<dbReference type="SUPFAM" id="SSF51445">
    <property type="entry name" value="(Trans)glycosidases"/>
    <property type="match status" value="1"/>
</dbReference>
<sequence length="100" mass="10723">MRVFAVPLLFACCLAISDHVEALFPVQDTSLSIEDRVKDIVDNLTLEELVEQMAHGGATLNGPAPGIPRLHINPYQWGTECLSGDVSAGDATSFPMPIGM</sequence>
<dbReference type="GO" id="GO:0031222">
    <property type="term" value="P:arabinan catabolic process"/>
    <property type="evidence" value="ECO:0007669"/>
    <property type="project" value="TreeGrafter"/>
</dbReference>
<dbReference type="GO" id="GO:0046556">
    <property type="term" value="F:alpha-L-arabinofuranosidase activity"/>
    <property type="evidence" value="ECO:0007669"/>
    <property type="project" value="TreeGrafter"/>
</dbReference>
<dbReference type="InterPro" id="IPR044993">
    <property type="entry name" value="BXL"/>
</dbReference>
<accession>A0A1X7SIH8</accession>
<name>A0A1X7SIH8_AMPQE</name>
<proteinExistence type="predicted"/>
<evidence type="ECO:0000313" key="3">
    <source>
        <dbReference type="EnsemblMetazoa" id="Aqu2.1.01841_001"/>
    </source>
</evidence>
<protein>
    <submittedName>
        <fullName evidence="3">Uncharacterized protein</fullName>
    </submittedName>
</protein>
<dbReference type="OrthoDB" id="47059at2759"/>
<organism evidence="3">
    <name type="scientific">Amphimedon queenslandica</name>
    <name type="common">Sponge</name>
    <dbReference type="NCBI Taxonomy" id="400682"/>
    <lineage>
        <taxon>Eukaryota</taxon>
        <taxon>Metazoa</taxon>
        <taxon>Porifera</taxon>
        <taxon>Demospongiae</taxon>
        <taxon>Heteroscleromorpha</taxon>
        <taxon>Haplosclerida</taxon>
        <taxon>Niphatidae</taxon>
        <taxon>Amphimedon</taxon>
    </lineage>
</organism>
<dbReference type="OMA" id="CWIGSTL"/>
<keyword evidence="2" id="KW-0732">Signal</keyword>
<dbReference type="AlphaFoldDB" id="A0A1X7SIH8"/>
<dbReference type="PANTHER" id="PTHR42721">
    <property type="entry name" value="SUGAR HYDROLASE-RELATED"/>
    <property type="match status" value="1"/>
</dbReference>
<dbReference type="InParanoid" id="A0A1X7SIH8"/>
<dbReference type="PANTHER" id="PTHR42721:SF42">
    <property type="entry name" value="FIBRONECTIN TYPE III-LIKE DOMAIN-CONTAINING PROTEIN"/>
    <property type="match status" value="1"/>
</dbReference>
<dbReference type="InterPro" id="IPR017853">
    <property type="entry name" value="GH"/>
</dbReference>
<evidence type="ECO:0000256" key="1">
    <source>
        <dbReference type="ARBA" id="ARBA00022801"/>
    </source>
</evidence>